<sequence>MSYVPTTPVHSTIDLPDGAKLAYEILGSQYLGVHQPLVLIGGMSSRRSDWERLSTSLADVRPVLLFDHRGMGDSHLSPGEDETITIELMARDLLRLLEHLQWRNLSICGFSMGGVIAQQLLFLPYHRTDPTPLSFRVTHTILAGTLCSVLIDKRFGLPVVKKAPTGHLTIEQKREIARPTLVATFDPAWMADPANSERFDRLLGRMLDRIDFDGYHEKLSQDINFLVIHGEADEVVPYYCGLEILQRIPWAREVEIGDAPGQVKNYAFGHHWHEYFDIKVWHDVVEGFLGEPKNGSRTAAHL</sequence>
<dbReference type="Pfam" id="PF12697">
    <property type="entry name" value="Abhydrolase_6"/>
    <property type="match status" value="1"/>
</dbReference>
<dbReference type="InterPro" id="IPR029058">
    <property type="entry name" value="AB_hydrolase_fold"/>
</dbReference>
<gene>
    <name evidence="2" type="ORF">DXG03_007153</name>
</gene>
<dbReference type="Proteomes" id="UP000775547">
    <property type="component" value="Unassembled WGS sequence"/>
</dbReference>
<organism evidence="2 3">
    <name type="scientific">Asterophora parasitica</name>
    <dbReference type="NCBI Taxonomy" id="117018"/>
    <lineage>
        <taxon>Eukaryota</taxon>
        <taxon>Fungi</taxon>
        <taxon>Dikarya</taxon>
        <taxon>Basidiomycota</taxon>
        <taxon>Agaricomycotina</taxon>
        <taxon>Agaricomycetes</taxon>
        <taxon>Agaricomycetidae</taxon>
        <taxon>Agaricales</taxon>
        <taxon>Tricholomatineae</taxon>
        <taxon>Lyophyllaceae</taxon>
        <taxon>Asterophora</taxon>
    </lineage>
</organism>
<reference evidence="2" key="1">
    <citation type="submission" date="2020-07" db="EMBL/GenBank/DDBJ databases">
        <authorList>
            <person name="Nieuwenhuis M."/>
            <person name="Van De Peppel L.J.J."/>
        </authorList>
    </citation>
    <scope>NUCLEOTIDE SEQUENCE</scope>
    <source>
        <strain evidence="2">AP01</strain>
        <tissue evidence="2">Mycelium</tissue>
    </source>
</reference>
<proteinExistence type="predicted"/>
<dbReference type="OrthoDB" id="8119704at2759"/>
<evidence type="ECO:0000313" key="2">
    <source>
        <dbReference type="EMBL" id="KAG5645063.1"/>
    </source>
</evidence>
<protein>
    <recommendedName>
        <fullName evidence="1">AB hydrolase-1 domain-containing protein</fullName>
    </recommendedName>
</protein>
<reference evidence="2" key="2">
    <citation type="submission" date="2021-10" db="EMBL/GenBank/DDBJ databases">
        <title>Phylogenomics reveals ancestral predisposition of the termite-cultivated fungus Termitomyces towards a domesticated lifestyle.</title>
        <authorList>
            <person name="Auxier B."/>
            <person name="Grum-Grzhimaylo A."/>
            <person name="Cardenas M.E."/>
            <person name="Lodge J.D."/>
            <person name="Laessoe T."/>
            <person name="Pedersen O."/>
            <person name="Smith M.E."/>
            <person name="Kuyper T.W."/>
            <person name="Franco-Molano E.A."/>
            <person name="Baroni T.J."/>
            <person name="Aanen D.K."/>
        </authorList>
    </citation>
    <scope>NUCLEOTIDE SEQUENCE</scope>
    <source>
        <strain evidence="2">AP01</strain>
        <tissue evidence="2">Mycelium</tissue>
    </source>
</reference>
<evidence type="ECO:0000313" key="3">
    <source>
        <dbReference type="Proteomes" id="UP000775547"/>
    </source>
</evidence>
<dbReference type="InterPro" id="IPR050471">
    <property type="entry name" value="AB_hydrolase"/>
</dbReference>
<dbReference type="InterPro" id="IPR000073">
    <property type="entry name" value="AB_hydrolase_1"/>
</dbReference>
<dbReference type="Gene3D" id="3.40.50.1820">
    <property type="entry name" value="alpha/beta hydrolase"/>
    <property type="match status" value="1"/>
</dbReference>
<keyword evidence="3" id="KW-1185">Reference proteome</keyword>
<dbReference type="EMBL" id="JABCKV010000050">
    <property type="protein sequence ID" value="KAG5645063.1"/>
    <property type="molecule type" value="Genomic_DNA"/>
</dbReference>
<dbReference type="PRINTS" id="PR00111">
    <property type="entry name" value="ABHYDROLASE"/>
</dbReference>
<accession>A0A9P7GAB4</accession>
<dbReference type="AlphaFoldDB" id="A0A9P7GAB4"/>
<dbReference type="PANTHER" id="PTHR43433">
    <property type="entry name" value="HYDROLASE, ALPHA/BETA FOLD FAMILY PROTEIN"/>
    <property type="match status" value="1"/>
</dbReference>
<dbReference type="PANTHER" id="PTHR43433:SF5">
    <property type="entry name" value="AB HYDROLASE-1 DOMAIN-CONTAINING PROTEIN"/>
    <property type="match status" value="1"/>
</dbReference>
<evidence type="ECO:0000259" key="1">
    <source>
        <dbReference type="Pfam" id="PF12697"/>
    </source>
</evidence>
<comment type="caution">
    <text evidence="2">The sequence shown here is derived from an EMBL/GenBank/DDBJ whole genome shotgun (WGS) entry which is preliminary data.</text>
</comment>
<feature type="domain" description="AB hydrolase-1" evidence="1">
    <location>
        <begin position="37"/>
        <end position="242"/>
    </location>
</feature>
<dbReference type="SUPFAM" id="SSF53474">
    <property type="entry name" value="alpha/beta-Hydrolases"/>
    <property type="match status" value="1"/>
</dbReference>
<name>A0A9P7GAB4_9AGAR</name>